<evidence type="ECO:0000313" key="1">
    <source>
        <dbReference type="EMBL" id="SJK99411.1"/>
    </source>
</evidence>
<protein>
    <submittedName>
        <fullName evidence="1">Uncharacterized protein</fullName>
    </submittedName>
</protein>
<sequence>MSSTGETLDLKHPYIYTEERGFVYGKGVPELKLSLDVRYALIPFYTKGDFPSFPWRGSFSSNRLSETGHRFPPKSCSSLAQKEGGITRSIEDGHGKRICVVGIQAGDIELQWGSLHVGDADIARMVVTTKVTTKSIPKAISRTFITQSLLVVLSFSSNRISDGGLQIITLVTSRTTMDSQDMAATMTVSAVVVGGARRKPIKRCRITKGLTMEGSP</sequence>
<dbReference type="AlphaFoldDB" id="A0A284QSQ2"/>
<dbReference type="EMBL" id="FUEG01000002">
    <property type="protein sequence ID" value="SJK99411.1"/>
    <property type="molecule type" value="Genomic_DNA"/>
</dbReference>
<reference evidence="2" key="1">
    <citation type="journal article" date="2017" name="Nat. Ecol. Evol.">
        <title>Genome expansion and lineage-specific genetic innovations in the forest pathogenic fungi Armillaria.</title>
        <authorList>
            <person name="Sipos G."/>
            <person name="Prasanna A.N."/>
            <person name="Walter M.C."/>
            <person name="O'Connor E."/>
            <person name="Balint B."/>
            <person name="Krizsan K."/>
            <person name="Kiss B."/>
            <person name="Hess J."/>
            <person name="Varga T."/>
            <person name="Slot J."/>
            <person name="Riley R."/>
            <person name="Boka B."/>
            <person name="Rigling D."/>
            <person name="Barry K."/>
            <person name="Lee J."/>
            <person name="Mihaltcheva S."/>
            <person name="LaButti K."/>
            <person name="Lipzen A."/>
            <person name="Waldron R."/>
            <person name="Moloney N.M."/>
            <person name="Sperisen C."/>
            <person name="Kredics L."/>
            <person name="Vagvoelgyi C."/>
            <person name="Patrignani A."/>
            <person name="Fitzpatrick D."/>
            <person name="Nagy I."/>
            <person name="Doyle S."/>
            <person name="Anderson J.B."/>
            <person name="Grigoriev I.V."/>
            <person name="Gueldener U."/>
            <person name="Muensterkoetter M."/>
            <person name="Nagy L.G."/>
        </authorList>
    </citation>
    <scope>NUCLEOTIDE SEQUENCE [LARGE SCALE GENOMIC DNA]</scope>
    <source>
        <strain evidence="2">C18/9</strain>
    </source>
</reference>
<accession>A0A284QSQ2</accession>
<organism evidence="1 2">
    <name type="scientific">Armillaria ostoyae</name>
    <name type="common">Armillaria root rot fungus</name>
    <dbReference type="NCBI Taxonomy" id="47428"/>
    <lineage>
        <taxon>Eukaryota</taxon>
        <taxon>Fungi</taxon>
        <taxon>Dikarya</taxon>
        <taxon>Basidiomycota</taxon>
        <taxon>Agaricomycotina</taxon>
        <taxon>Agaricomycetes</taxon>
        <taxon>Agaricomycetidae</taxon>
        <taxon>Agaricales</taxon>
        <taxon>Marasmiineae</taxon>
        <taxon>Physalacriaceae</taxon>
        <taxon>Armillaria</taxon>
    </lineage>
</organism>
<name>A0A284QSQ2_ARMOS</name>
<gene>
    <name evidence="1" type="ORF">ARMOST_02710</name>
</gene>
<proteinExistence type="predicted"/>
<dbReference type="Proteomes" id="UP000219338">
    <property type="component" value="Unassembled WGS sequence"/>
</dbReference>
<keyword evidence="2" id="KW-1185">Reference proteome</keyword>
<evidence type="ECO:0000313" key="2">
    <source>
        <dbReference type="Proteomes" id="UP000219338"/>
    </source>
</evidence>